<accession>A0A645IGY9</accession>
<dbReference type="EMBL" id="VSSQ01114856">
    <property type="protein sequence ID" value="MPN50557.1"/>
    <property type="molecule type" value="Genomic_DNA"/>
</dbReference>
<evidence type="ECO:0000313" key="1">
    <source>
        <dbReference type="EMBL" id="MPN50557.1"/>
    </source>
</evidence>
<comment type="caution">
    <text evidence="1">The sequence shown here is derived from an EMBL/GenBank/DDBJ whole genome shotgun (WGS) entry which is preliminary data.</text>
</comment>
<organism evidence="1">
    <name type="scientific">bioreactor metagenome</name>
    <dbReference type="NCBI Taxonomy" id="1076179"/>
    <lineage>
        <taxon>unclassified sequences</taxon>
        <taxon>metagenomes</taxon>
        <taxon>ecological metagenomes</taxon>
    </lineage>
</organism>
<reference evidence="1" key="1">
    <citation type="submission" date="2019-08" db="EMBL/GenBank/DDBJ databases">
        <authorList>
            <person name="Kucharzyk K."/>
            <person name="Murdoch R.W."/>
            <person name="Higgins S."/>
            <person name="Loffler F."/>
        </authorList>
    </citation>
    <scope>NUCLEOTIDE SEQUENCE</scope>
</reference>
<gene>
    <name evidence="1" type="ORF">SDC9_198184</name>
</gene>
<sequence>MHLEEAVMPVRRRVAAKKIGQTPESLVMYLAFRVTLVVNPPDMNIRNCLNRRCRHALPLRHRNKMNASLLQGRARCLIARQARRFANMLAI</sequence>
<proteinExistence type="predicted"/>
<dbReference type="AlphaFoldDB" id="A0A645IGY9"/>
<protein>
    <submittedName>
        <fullName evidence="1">Uncharacterized protein</fullName>
    </submittedName>
</protein>
<name>A0A645IGY9_9ZZZZ</name>